<dbReference type="Pfam" id="PF00004">
    <property type="entry name" value="AAA"/>
    <property type="match status" value="2"/>
</dbReference>
<protein>
    <submittedName>
        <fullName evidence="2">AAA family ATPase</fullName>
    </submittedName>
</protein>
<dbReference type="GO" id="GO:0005524">
    <property type="term" value="F:ATP binding"/>
    <property type="evidence" value="ECO:0007669"/>
    <property type="project" value="InterPro"/>
</dbReference>
<dbReference type="CDD" id="cd19481">
    <property type="entry name" value="RecA-like_protease"/>
    <property type="match status" value="1"/>
</dbReference>
<dbReference type="InterPro" id="IPR027417">
    <property type="entry name" value="P-loop_NTPase"/>
</dbReference>
<dbReference type="InterPro" id="IPR003959">
    <property type="entry name" value="ATPase_AAA_core"/>
</dbReference>
<dbReference type="SUPFAM" id="SSF52540">
    <property type="entry name" value="P-loop containing nucleoside triphosphate hydrolases"/>
    <property type="match status" value="2"/>
</dbReference>
<feature type="domain" description="AAA+ ATPase" evidence="1">
    <location>
        <begin position="490"/>
        <end position="619"/>
    </location>
</feature>
<evidence type="ECO:0000259" key="1">
    <source>
        <dbReference type="SMART" id="SM00382"/>
    </source>
</evidence>
<dbReference type="GO" id="GO:0016887">
    <property type="term" value="F:ATP hydrolysis activity"/>
    <property type="evidence" value="ECO:0007669"/>
    <property type="project" value="InterPro"/>
</dbReference>
<dbReference type="EMBL" id="STFG01000026">
    <property type="protein sequence ID" value="THT97722.1"/>
    <property type="molecule type" value="Genomic_DNA"/>
</dbReference>
<feature type="domain" description="AAA+ ATPase" evidence="1">
    <location>
        <begin position="246"/>
        <end position="381"/>
    </location>
</feature>
<gene>
    <name evidence="2" type="ORF">E9531_15610</name>
</gene>
<dbReference type="SMART" id="SM00382">
    <property type="entry name" value="AAA"/>
    <property type="match status" value="2"/>
</dbReference>
<proteinExistence type="predicted"/>
<dbReference type="InterPro" id="IPR050168">
    <property type="entry name" value="AAA_ATPase_domain"/>
</dbReference>
<keyword evidence="3" id="KW-1185">Reference proteome</keyword>
<accession>A0A4S8ESI6</accession>
<dbReference type="PANTHER" id="PTHR23077">
    <property type="entry name" value="AAA-FAMILY ATPASE"/>
    <property type="match status" value="1"/>
</dbReference>
<dbReference type="Proteomes" id="UP000308917">
    <property type="component" value="Unassembled WGS sequence"/>
</dbReference>
<name>A0A4S8ESI6_9BURK</name>
<dbReference type="Gene3D" id="3.40.50.300">
    <property type="entry name" value="P-loop containing nucleotide triphosphate hydrolases"/>
    <property type="match status" value="2"/>
</dbReference>
<evidence type="ECO:0000313" key="2">
    <source>
        <dbReference type="EMBL" id="THT97722.1"/>
    </source>
</evidence>
<evidence type="ECO:0000313" key="3">
    <source>
        <dbReference type="Proteomes" id="UP000308917"/>
    </source>
</evidence>
<dbReference type="AlphaFoldDB" id="A0A4S8ESI6"/>
<dbReference type="InterPro" id="IPR003593">
    <property type="entry name" value="AAA+_ATPase"/>
</dbReference>
<comment type="caution">
    <text evidence="2">The sequence shown here is derived from an EMBL/GenBank/DDBJ whole genome shotgun (WGS) entry which is preliminary data.</text>
</comment>
<sequence length="696" mass="77413">MRRFPVSKVSCELSKPVLLWILRALVHLGAHKEICTKHGISHDEMAIAIGLEKWVDRDDDYSQAAAIADLKKLLKQTSNSAINETDFPAILNANVQKLASITGLGNVDCLVLKFVIWSKSEPLLESALDWLGDITSLRLIHALSIVLDISIEELRSTIQPDAALIRSGLIRIDRHGIDNFSRKLRLISDRFADAMLSFDSDPIDLLKDCVERSAPPTLSINHYTHIEKHTQLLLPYLKHSVQHARKGVNILIHGKPGTGKTELTRVLGQTLNCHVFDVSSQRANDADVVPIDANERLAALRMAQSLAAHQRALIVFDEVEDVFNDGGMLFGTKSTAQTHKGWINRALEENPIPTLWLSNAIEGMDPAFIRRFDMVIEVPMLNLVQRTDLLNEKCGDLLNPAQLKTLAKVDYLAPAIVAKTASVIRCIQEENQETNPPSANTFNFLVNNTLRAQGHRPIHANTTLPEVYATESVNANHDLEKLASGLANQPSARICLYGPPGTGKTAYGHWLAQQLGMPLHLKKASDLMSMWVGGNEKNIAQAFQAAEAEGALLLIDEVDSFLRERENGTRSWEQTMVNEMLVQMENFQGLFMASTNLMHGLDSASLRRFDLKIQFNYLKPQQAIALLEKYCLQLHLGVCHTSQSKRLEKLTSLTPGDFALIARQHRFHPLLSAEDFVIALKAESALKKQPNSIGFV</sequence>
<reference evidence="2 3" key="1">
    <citation type="journal article" date="2015" name="Antonie Van Leeuwenhoek">
        <title>Lampropedia puyangensis sp. nov., isolated from symptomatic bark of Populus ? euramericana canker and emended description of Lampropedia hyalina (Ehrenberg 1832) Lee et al. 2004.</title>
        <authorList>
            <person name="Li Y."/>
            <person name="Wang T."/>
            <person name="Piao C.G."/>
            <person name="Wang L.F."/>
            <person name="Tian G.Z."/>
            <person name="Zhu T.H."/>
            <person name="Guo M.W."/>
        </authorList>
    </citation>
    <scope>NUCLEOTIDE SEQUENCE [LARGE SCALE GENOMIC DNA]</scope>
    <source>
        <strain evidence="2 3">2-bin</strain>
    </source>
</reference>
<organism evidence="2 3">
    <name type="scientific">Lampropedia puyangensis</name>
    <dbReference type="NCBI Taxonomy" id="1330072"/>
    <lineage>
        <taxon>Bacteria</taxon>
        <taxon>Pseudomonadati</taxon>
        <taxon>Pseudomonadota</taxon>
        <taxon>Betaproteobacteria</taxon>
        <taxon>Burkholderiales</taxon>
        <taxon>Comamonadaceae</taxon>
        <taxon>Lampropedia</taxon>
    </lineage>
</organism>